<dbReference type="Gene3D" id="3.30.1370.50">
    <property type="entry name" value="R3H-like domain"/>
    <property type="match status" value="1"/>
</dbReference>
<accession>A0A6A5W7G4</accession>
<feature type="region of interest" description="Disordered" evidence="10">
    <location>
        <begin position="1"/>
        <end position="232"/>
    </location>
</feature>
<dbReference type="EMBL" id="ML977630">
    <property type="protein sequence ID" value="KAF1996031.1"/>
    <property type="molecule type" value="Genomic_DNA"/>
</dbReference>
<keyword evidence="6" id="KW-0862">Zinc</keyword>
<dbReference type="InterPro" id="IPR034078">
    <property type="entry name" value="NFX1_fam"/>
</dbReference>
<keyword evidence="4" id="KW-0677">Repeat</keyword>
<feature type="region of interest" description="Disordered" evidence="10">
    <location>
        <begin position="1120"/>
        <end position="1162"/>
    </location>
</feature>
<dbReference type="OrthoDB" id="6512771at2759"/>
<keyword evidence="8" id="KW-0804">Transcription</keyword>
<evidence type="ECO:0000256" key="9">
    <source>
        <dbReference type="ARBA" id="ARBA00023242"/>
    </source>
</evidence>
<feature type="compositionally biased region" description="Gly residues" evidence="10">
    <location>
        <begin position="67"/>
        <end position="77"/>
    </location>
</feature>
<dbReference type="AlphaFoldDB" id="A0A6A5W7G4"/>
<keyword evidence="9" id="KW-0539">Nucleus</keyword>
<dbReference type="GO" id="GO:0000977">
    <property type="term" value="F:RNA polymerase II transcription regulatory region sequence-specific DNA binding"/>
    <property type="evidence" value="ECO:0007669"/>
    <property type="project" value="TreeGrafter"/>
</dbReference>
<organism evidence="12 13">
    <name type="scientific">Amniculicola lignicola CBS 123094</name>
    <dbReference type="NCBI Taxonomy" id="1392246"/>
    <lineage>
        <taxon>Eukaryota</taxon>
        <taxon>Fungi</taxon>
        <taxon>Dikarya</taxon>
        <taxon>Ascomycota</taxon>
        <taxon>Pezizomycotina</taxon>
        <taxon>Dothideomycetes</taxon>
        <taxon>Pleosporomycetidae</taxon>
        <taxon>Pleosporales</taxon>
        <taxon>Amniculicolaceae</taxon>
        <taxon>Amniculicola</taxon>
    </lineage>
</organism>
<dbReference type="InterPro" id="IPR000967">
    <property type="entry name" value="Znf_NFX1"/>
</dbReference>
<dbReference type="Pfam" id="PF01422">
    <property type="entry name" value="zf-NF-X1"/>
    <property type="match status" value="6"/>
</dbReference>
<dbReference type="GO" id="GO:0000981">
    <property type="term" value="F:DNA-binding transcription factor activity, RNA polymerase II-specific"/>
    <property type="evidence" value="ECO:0007669"/>
    <property type="project" value="TreeGrafter"/>
</dbReference>
<evidence type="ECO:0000256" key="5">
    <source>
        <dbReference type="ARBA" id="ARBA00022771"/>
    </source>
</evidence>
<dbReference type="PANTHER" id="PTHR12360">
    <property type="entry name" value="NUCLEAR TRANSCRIPTION FACTOR, X-BOX BINDING 1 NFX1"/>
    <property type="match status" value="1"/>
</dbReference>
<feature type="domain" description="R3H" evidence="11">
    <location>
        <begin position="903"/>
        <end position="966"/>
    </location>
</feature>
<dbReference type="SUPFAM" id="SSF57850">
    <property type="entry name" value="RING/U-box"/>
    <property type="match status" value="1"/>
</dbReference>
<proteinExistence type="inferred from homology"/>
<dbReference type="SUPFAM" id="SSF82708">
    <property type="entry name" value="R3H domain"/>
    <property type="match status" value="1"/>
</dbReference>
<dbReference type="SMART" id="SM00393">
    <property type="entry name" value="R3H"/>
    <property type="match status" value="1"/>
</dbReference>
<dbReference type="GO" id="GO:0000122">
    <property type="term" value="P:negative regulation of transcription by RNA polymerase II"/>
    <property type="evidence" value="ECO:0007669"/>
    <property type="project" value="TreeGrafter"/>
</dbReference>
<dbReference type="GO" id="GO:0008270">
    <property type="term" value="F:zinc ion binding"/>
    <property type="evidence" value="ECO:0007669"/>
    <property type="project" value="UniProtKB-KW"/>
</dbReference>
<reference evidence="12" key="1">
    <citation type="journal article" date="2020" name="Stud. Mycol.">
        <title>101 Dothideomycetes genomes: a test case for predicting lifestyles and emergence of pathogens.</title>
        <authorList>
            <person name="Haridas S."/>
            <person name="Albert R."/>
            <person name="Binder M."/>
            <person name="Bloem J."/>
            <person name="Labutti K."/>
            <person name="Salamov A."/>
            <person name="Andreopoulos B."/>
            <person name="Baker S."/>
            <person name="Barry K."/>
            <person name="Bills G."/>
            <person name="Bluhm B."/>
            <person name="Cannon C."/>
            <person name="Castanera R."/>
            <person name="Culley D."/>
            <person name="Daum C."/>
            <person name="Ezra D."/>
            <person name="Gonzalez J."/>
            <person name="Henrissat B."/>
            <person name="Kuo A."/>
            <person name="Liang C."/>
            <person name="Lipzen A."/>
            <person name="Lutzoni F."/>
            <person name="Magnuson J."/>
            <person name="Mondo S."/>
            <person name="Nolan M."/>
            <person name="Ohm R."/>
            <person name="Pangilinan J."/>
            <person name="Park H.-J."/>
            <person name="Ramirez L."/>
            <person name="Alfaro M."/>
            <person name="Sun H."/>
            <person name="Tritt A."/>
            <person name="Yoshinaga Y."/>
            <person name="Zwiers L.-H."/>
            <person name="Turgeon B."/>
            <person name="Goodwin S."/>
            <person name="Spatafora J."/>
            <person name="Crous P."/>
            <person name="Grigoriev I."/>
        </authorList>
    </citation>
    <scope>NUCLEOTIDE SEQUENCE</scope>
    <source>
        <strain evidence="12">CBS 123094</strain>
    </source>
</reference>
<evidence type="ECO:0000256" key="7">
    <source>
        <dbReference type="ARBA" id="ARBA00023015"/>
    </source>
</evidence>
<dbReference type="InterPro" id="IPR036867">
    <property type="entry name" value="R3H_dom_sf"/>
</dbReference>
<keyword evidence="5" id="KW-0863">Zinc-finger</keyword>
<evidence type="ECO:0000256" key="8">
    <source>
        <dbReference type="ARBA" id="ARBA00023163"/>
    </source>
</evidence>
<evidence type="ECO:0000313" key="12">
    <source>
        <dbReference type="EMBL" id="KAF1996031.1"/>
    </source>
</evidence>
<comment type="similarity">
    <text evidence="2">Belongs to the NFX1 family.</text>
</comment>
<feature type="compositionally biased region" description="Low complexity" evidence="10">
    <location>
        <begin position="127"/>
        <end position="155"/>
    </location>
</feature>
<feature type="compositionally biased region" description="Low complexity" evidence="10">
    <location>
        <begin position="95"/>
        <end position="110"/>
    </location>
</feature>
<evidence type="ECO:0000256" key="10">
    <source>
        <dbReference type="SAM" id="MobiDB-lite"/>
    </source>
</evidence>
<name>A0A6A5W7G4_9PLEO</name>
<feature type="compositionally biased region" description="Low complexity" evidence="10">
    <location>
        <begin position="1"/>
        <end position="25"/>
    </location>
</feature>
<evidence type="ECO:0000256" key="2">
    <source>
        <dbReference type="ARBA" id="ARBA00007269"/>
    </source>
</evidence>
<dbReference type="InterPro" id="IPR001374">
    <property type="entry name" value="R3H_dom"/>
</dbReference>
<sequence>MASTATTTTTATAAPSSDSTPTGPSNPGESQRRRRPRTRKPGGTSSEAPQDDPTPTSARGGRRGRGGGRGNHTGGGVSLRPEPPSAPEASTQSIEGENAAPNPAGAPSRGRGSGSGSGRGRGGRGQGPAQNGGQHQQAQGPQNSAARGRGGASNAPRPPPRMAGGRQFGGQLTADNDCELVDGDAGRKPKAAGALKPDAPEFRPGQAVAPRKPRPPREKKPQAPKSNAPDIATRTHEDIDNGHYECAICTEEVRRNGRAWSCRTCWTVFHLGCIKKWSTNEGSVAARQQALDGELPPPRQWRCPGCNLPKDTLPKSFSCWCEKEVDPRPLAGLPPFSCGQTCARPRDLLKPCAHPCPSVCHAGPCPKCTHTGPTQFCFCGKKSVTRRCVDTNYDGWSCGEVCDKLMPCGEHFCEKPCHQGPCGDCEVRVPARCYCGQVQREILCCDRGDEQESSQCHMAADGSKTVEQWTGRFECANTCSRTFDCGKHQCEKPCHKQEAQIPHCPKSPNVVSHCPCGKTSLTEINDQVRQTCEDPIPNCSRPCKKALGCGHECQKYCHQGECPPCLQTMSISCRCGRTTSSTICHQGMIEPPQCMRICRVSLNCGRHECGEHCCSGERKAGERQSNRRKPRPLDSAPRSRDEGFEAEHICTRSCGRPLKCGNPDHRCEELCHKGACGTCRDAIFEEVSCNCGRTVLQPPLPCGTKPPPCRYPCERPKSCGHAQTAHSCHQDTESCPKCPFLTAKPCMCGKNTLKNQPCWFSEVRCGEICGRTLRCGAHKCQKQCHRPGECDEPCKQPCGKELSVCGHPDMASCHSPTACKEEKSCQQKILVTCECQRIKQEAKCNASKTSDGNLKKMLKCDDECARLERNRKLALALNIDASTHQDDHIPYSDATLSMYQENSTWAATQEKMFRLFAADPAEKRLRFKPMASHQRAFVHSIAEDFGFDSESMDPEPHRHVSVFKTPRFVMAPMKSLAECARVRQVQRVVHNTAATAARPKPIQLSGDPFNAFLITNPRFALTVEEVNAVVRSALPKAPFPLEPALSLAITSKGLGKLQLARFDSSLNILRKESDIGPGAGWSQVAAKGVPGRKAEKGMMFGSKNGFTVLSLSTKKKKEKKAEVVDDWEAAEMEEEEKERTSGAASGVSSGDEGHVGEGEGAAPHYAAGSLASRFIVDTSTLKADAEVLKSPSGGRWADMSDDE</sequence>
<evidence type="ECO:0000259" key="11">
    <source>
        <dbReference type="PROSITE" id="PS51061"/>
    </source>
</evidence>
<keyword evidence="13" id="KW-1185">Reference proteome</keyword>
<dbReference type="GO" id="GO:0005634">
    <property type="term" value="C:nucleus"/>
    <property type="evidence" value="ECO:0007669"/>
    <property type="project" value="UniProtKB-SubCell"/>
</dbReference>
<dbReference type="Proteomes" id="UP000799779">
    <property type="component" value="Unassembled WGS sequence"/>
</dbReference>
<protein>
    <recommendedName>
        <fullName evidence="11">R3H domain-containing protein</fullName>
    </recommendedName>
</protein>
<dbReference type="CDD" id="cd06008">
    <property type="entry name" value="NF-X1-zinc-finger"/>
    <property type="match status" value="5"/>
</dbReference>
<dbReference type="FunFam" id="3.30.1370.50:FF:000006">
    <property type="entry name" value="NF-X1 finger transcription factor"/>
    <property type="match status" value="1"/>
</dbReference>
<feature type="compositionally biased region" description="Polar residues" evidence="10">
    <location>
        <begin position="45"/>
        <end position="57"/>
    </location>
</feature>
<comment type="subcellular location">
    <subcellularLocation>
        <location evidence="1">Nucleus</location>
    </subcellularLocation>
</comment>
<dbReference type="PROSITE" id="PS51061">
    <property type="entry name" value="R3H"/>
    <property type="match status" value="1"/>
</dbReference>
<dbReference type="InterPro" id="IPR034077">
    <property type="entry name" value="R3H_FAP1"/>
</dbReference>
<evidence type="ECO:0000313" key="13">
    <source>
        <dbReference type="Proteomes" id="UP000799779"/>
    </source>
</evidence>
<evidence type="ECO:0000256" key="3">
    <source>
        <dbReference type="ARBA" id="ARBA00022723"/>
    </source>
</evidence>
<keyword evidence="3" id="KW-0479">Metal-binding</keyword>
<evidence type="ECO:0000256" key="6">
    <source>
        <dbReference type="ARBA" id="ARBA00022833"/>
    </source>
</evidence>
<dbReference type="SMART" id="SM00438">
    <property type="entry name" value="ZnF_NFX"/>
    <property type="match status" value="8"/>
</dbReference>
<gene>
    <name evidence="12" type="ORF">P154DRAFT_327708</name>
</gene>
<feature type="compositionally biased region" description="Acidic residues" evidence="10">
    <location>
        <begin position="1124"/>
        <end position="1136"/>
    </location>
</feature>
<dbReference type="Pfam" id="PF01424">
    <property type="entry name" value="R3H"/>
    <property type="match status" value="1"/>
</dbReference>
<feature type="compositionally biased region" description="Gly residues" evidence="10">
    <location>
        <begin position="111"/>
        <end position="126"/>
    </location>
</feature>
<dbReference type="PANTHER" id="PTHR12360:SF12">
    <property type="entry name" value="TRANSCRIPTIONAL REPRESSOR NF-X1"/>
    <property type="match status" value="1"/>
</dbReference>
<keyword evidence="7" id="KW-0805">Transcription regulation</keyword>
<evidence type="ECO:0000256" key="1">
    <source>
        <dbReference type="ARBA" id="ARBA00004123"/>
    </source>
</evidence>
<dbReference type="CDD" id="cd06006">
    <property type="entry name" value="R3H_unknown_2"/>
    <property type="match status" value="1"/>
</dbReference>
<dbReference type="CDD" id="cd16492">
    <property type="entry name" value="RING-CH-C4HC3_NFX1-like"/>
    <property type="match status" value="1"/>
</dbReference>
<evidence type="ECO:0000256" key="4">
    <source>
        <dbReference type="ARBA" id="ARBA00022737"/>
    </source>
</evidence>